<dbReference type="InterPro" id="IPR013229">
    <property type="entry name" value="PEGA"/>
</dbReference>
<dbReference type="AlphaFoldDB" id="A0A2M8KVZ2"/>
<name>A0A2M8KVZ2_9BACT</name>
<feature type="domain" description="PEGA" evidence="1">
    <location>
        <begin position="44"/>
        <end position="114"/>
    </location>
</feature>
<organism evidence="2 3">
    <name type="scientific">Candidatus Ryanbacteria bacterium CG10_big_fil_rev_8_21_14_0_10_43_42</name>
    <dbReference type="NCBI Taxonomy" id="1974864"/>
    <lineage>
        <taxon>Bacteria</taxon>
        <taxon>Candidatus Ryaniibacteriota</taxon>
    </lineage>
</organism>
<sequence length="465" mass="52762">MSLRLRRILVLISVILFILAWGPVLFYTLGYRFSFADKSIRTTGGLFINTTPVRTTVYIDEAEKVTSFITGDIFVQNLKPGSHTIIVEKEGFYSWKKNLMIEPHAVEEAHIVLVPEEPTSTVIKEGLFFDIYGSPSGRYLIPIESRPQERMRLSVFDTQTKTFLEPTPHTDPSLLSFSSQDSPSLTWYNGDTFALLELADNWLLLTPNLNNTFALTSFYKKSKLSDALPQKPDDVIPHPSYNNAYFILSGTSLYIWHASTETLQPLLETIAGIAVYNDRLLSLDAAHGTLYTSTLSAGDAKIISTSSISLPGPSRIYETETAHIAHAKEDVWLLPKNQGNPEHIAHDIPRSQVRTNGSNLVWWRDNEIWIRWTLPEEDLPYFQDEFESRLYKGQKPIKQVFYYPEEHYIIFTGGAVITILEMDGRSGNHNIATLYEGIDPRIFVPQNKKVIYGTDNGMLFEIGLE</sequence>
<evidence type="ECO:0000313" key="3">
    <source>
        <dbReference type="Proteomes" id="UP000229098"/>
    </source>
</evidence>
<reference evidence="3" key="1">
    <citation type="submission" date="2017-09" db="EMBL/GenBank/DDBJ databases">
        <title>Depth-based differentiation of microbial function through sediment-hosted aquifers and enrichment of novel symbionts in the deep terrestrial subsurface.</title>
        <authorList>
            <person name="Probst A.J."/>
            <person name="Ladd B."/>
            <person name="Jarett J.K."/>
            <person name="Geller-Mcgrath D.E."/>
            <person name="Sieber C.M.K."/>
            <person name="Emerson J.B."/>
            <person name="Anantharaman K."/>
            <person name="Thomas B.C."/>
            <person name="Malmstrom R."/>
            <person name="Stieglmeier M."/>
            <person name="Klingl A."/>
            <person name="Woyke T."/>
            <person name="Ryan C.M."/>
            <person name="Banfield J.F."/>
        </authorList>
    </citation>
    <scope>NUCLEOTIDE SEQUENCE [LARGE SCALE GENOMIC DNA]</scope>
</reference>
<evidence type="ECO:0000259" key="1">
    <source>
        <dbReference type="Pfam" id="PF08308"/>
    </source>
</evidence>
<dbReference type="SUPFAM" id="SSF50969">
    <property type="entry name" value="YVTN repeat-like/Quinoprotein amine dehydrogenase"/>
    <property type="match status" value="1"/>
</dbReference>
<protein>
    <recommendedName>
        <fullName evidence="1">PEGA domain-containing protein</fullName>
    </recommendedName>
</protein>
<accession>A0A2M8KVZ2</accession>
<dbReference type="InterPro" id="IPR011044">
    <property type="entry name" value="Quino_amine_DH_bsu"/>
</dbReference>
<dbReference type="Proteomes" id="UP000229098">
    <property type="component" value="Unassembled WGS sequence"/>
</dbReference>
<evidence type="ECO:0000313" key="2">
    <source>
        <dbReference type="EMBL" id="PJE64095.1"/>
    </source>
</evidence>
<comment type="caution">
    <text evidence="2">The sequence shown here is derived from an EMBL/GenBank/DDBJ whole genome shotgun (WGS) entry which is preliminary data.</text>
</comment>
<proteinExistence type="predicted"/>
<dbReference type="EMBL" id="PFEF01000010">
    <property type="protein sequence ID" value="PJE64095.1"/>
    <property type="molecule type" value="Genomic_DNA"/>
</dbReference>
<dbReference type="Pfam" id="PF08308">
    <property type="entry name" value="PEGA"/>
    <property type="match status" value="1"/>
</dbReference>
<gene>
    <name evidence="2" type="ORF">COU90_04465</name>
</gene>